<protein>
    <recommendedName>
        <fullName evidence="3">C2H2-type domain-containing protein</fullName>
    </recommendedName>
</protein>
<gene>
    <name evidence="1" type="ORF">M408DRAFT_10088</name>
</gene>
<reference evidence="1 2" key="1">
    <citation type="submission" date="2014-04" db="EMBL/GenBank/DDBJ databases">
        <authorList>
            <consortium name="DOE Joint Genome Institute"/>
            <person name="Kuo A."/>
            <person name="Zuccaro A."/>
            <person name="Kohler A."/>
            <person name="Nagy L.G."/>
            <person name="Floudas D."/>
            <person name="Copeland A."/>
            <person name="Barry K.W."/>
            <person name="Cichocki N."/>
            <person name="Veneault-Fourrey C."/>
            <person name="LaButti K."/>
            <person name="Lindquist E.A."/>
            <person name="Lipzen A."/>
            <person name="Lundell T."/>
            <person name="Morin E."/>
            <person name="Murat C."/>
            <person name="Sun H."/>
            <person name="Tunlid A."/>
            <person name="Henrissat B."/>
            <person name="Grigoriev I.V."/>
            <person name="Hibbett D.S."/>
            <person name="Martin F."/>
            <person name="Nordberg H.P."/>
            <person name="Cantor M.N."/>
            <person name="Hua S.X."/>
        </authorList>
    </citation>
    <scope>NUCLEOTIDE SEQUENCE [LARGE SCALE GENOMIC DNA]</scope>
    <source>
        <strain evidence="1 2">MAFF 305830</strain>
    </source>
</reference>
<organism evidence="1 2">
    <name type="scientific">Serendipita vermifera MAFF 305830</name>
    <dbReference type="NCBI Taxonomy" id="933852"/>
    <lineage>
        <taxon>Eukaryota</taxon>
        <taxon>Fungi</taxon>
        <taxon>Dikarya</taxon>
        <taxon>Basidiomycota</taxon>
        <taxon>Agaricomycotina</taxon>
        <taxon>Agaricomycetes</taxon>
        <taxon>Sebacinales</taxon>
        <taxon>Serendipitaceae</taxon>
        <taxon>Serendipita</taxon>
    </lineage>
</organism>
<dbReference type="OrthoDB" id="3248089at2759"/>
<proteinExistence type="predicted"/>
<evidence type="ECO:0008006" key="3">
    <source>
        <dbReference type="Google" id="ProtNLM"/>
    </source>
</evidence>
<evidence type="ECO:0000313" key="2">
    <source>
        <dbReference type="Proteomes" id="UP000054097"/>
    </source>
</evidence>
<dbReference type="Proteomes" id="UP000054097">
    <property type="component" value="Unassembled WGS sequence"/>
</dbReference>
<accession>A0A0C3B1G1</accession>
<reference evidence="2" key="2">
    <citation type="submission" date="2015-01" db="EMBL/GenBank/DDBJ databases">
        <title>Evolutionary Origins and Diversification of the Mycorrhizal Mutualists.</title>
        <authorList>
            <consortium name="DOE Joint Genome Institute"/>
            <consortium name="Mycorrhizal Genomics Consortium"/>
            <person name="Kohler A."/>
            <person name="Kuo A."/>
            <person name="Nagy L.G."/>
            <person name="Floudas D."/>
            <person name="Copeland A."/>
            <person name="Barry K.W."/>
            <person name="Cichocki N."/>
            <person name="Veneault-Fourrey C."/>
            <person name="LaButti K."/>
            <person name="Lindquist E.A."/>
            <person name="Lipzen A."/>
            <person name="Lundell T."/>
            <person name="Morin E."/>
            <person name="Murat C."/>
            <person name="Riley R."/>
            <person name="Ohm R."/>
            <person name="Sun H."/>
            <person name="Tunlid A."/>
            <person name="Henrissat B."/>
            <person name="Grigoriev I.V."/>
            <person name="Hibbett D.S."/>
            <person name="Martin F."/>
        </authorList>
    </citation>
    <scope>NUCLEOTIDE SEQUENCE [LARGE SCALE GENOMIC DNA]</scope>
    <source>
        <strain evidence="2">MAFF 305830</strain>
    </source>
</reference>
<sequence>MEPVVETTDEVVKEKIVRPGESRFRAFLEMTPTRTYKCQFVTEHGPCERTEERLDRAQGHARQHLDYRPYVCGGKCARPDCTQRFFSSGQKDDHIRRSIPRRKECEHCGKQISIQNVSRHMKVIHHQNLPQEKPSVAFKPY</sequence>
<dbReference type="AlphaFoldDB" id="A0A0C3B1G1"/>
<dbReference type="EMBL" id="KN824309">
    <property type="protein sequence ID" value="KIM26039.1"/>
    <property type="molecule type" value="Genomic_DNA"/>
</dbReference>
<name>A0A0C3B1G1_SERVB</name>
<dbReference type="HOGENOM" id="CLU_1826489_0_0_1"/>
<evidence type="ECO:0000313" key="1">
    <source>
        <dbReference type="EMBL" id="KIM26039.1"/>
    </source>
</evidence>
<keyword evidence="2" id="KW-1185">Reference proteome</keyword>